<dbReference type="SUPFAM" id="SSF46785">
    <property type="entry name" value="Winged helix' DNA-binding domain"/>
    <property type="match status" value="1"/>
</dbReference>
<feature type="region of interest" description="Disordered" evidence="4">
    <location>
        <begin position="101"/>
        <end position="155"/>
    </location>
</feature>
<dbReference type="OMA" id="LPSRYPW"/>
<dbReference type="InterPro" id="IPR046328">
    <property type="entry name" value="ETS_fam"/>
</dbReference>
<reference evidence="6" key="3">
    <citation type="submission" date="2025-09" db="UniProtKB">
        <authorList>
            <consortium name="Ensembl"/>
        </authorList>
    </citation>
    <scope>IDENTIFICATION</scope>
</reference>
<keyword evidence="3" id="KW-0539">Nucleus</keyword>
<feature type="compositionally biased region" description="Low complexity" evidence="4">
    <location>
        <begin position="289"/>
        <end position="300"/>
    </location>
</feature>
<dbReference type="GO" id="GO:0043565">
    <property type="term" value="F:sequence-specific DNA binding"/>
    <property type="evidence" value="ECO:0007669"/>
    <property type="project" value="InterPro"/>
</dbReference>
<dbReference type="InterPro" id="IPR000418">
    <property type="entry name" value="Ets_dom"/>
</dbReference>
<dbReference type="Gene3D" id="1.10.10.10">
    <property type="entry name" value="Winged helix-like DNA-binding domain superfamily/Winged helix DNA-binding domain"/>
    <property type="match status" value="1"/>
</dbReference>
<organism evidence="6 7">
    <name type="scientific">Echeneis naucrates</name>
    <name type="common">Live sharksucker</name>
    <dbReference type="NCBI Taxonomy" id="173247"/>
    <lineage>
        <taxon>Eukaryota</taxon>
        <taxon>Metazoa</taxon>
        <taxon>Chordata</taxon>
        <taxon>Craniata</taxon>
        <taxon>Vertebrata</taxon>
        <taxon>Euteleostomi</taxon>
        <taxon>Actinopterygii</taxon>
        <taxon>Neopterygii</taxon>
        <taxon>Teleostei</taxon>
        <taxon>Neoteleostei</taxon>
        <taxon>Acanthomorphata</taxon>
        <taxon>Carangaria</taxon>
        <taxon>Carangiformes</taxon>
        <taxon>Echeneidae</taxon>
        <taxon>Echeneis</taxon>
    </lineage>
</organism>
<name>A0A665TXW0_ECHNA</name>
<dbReference type="GO" id="GO:0000981">
    <property type="term" value="F:DNA-binding transcription factor activity, RNA polymerase II-specific"/>
    <property type="evidence" value="ECO:0007669"/>
    <property type="project" value="TreeGrafter"/>
</dbReference>
<feature type="compositionally biased region" description="Basic and acidic residues" evidence="4">
    <location>
        <begin position="106"/>
        <end position="117"/>
    </location>
</feature>
<evidence type="ECO:0000256" key="4">
    <source>
        <dbReference type="SAM" id="MobiDB-lite"/>
    </source>
</evidence>
<evidence type="ECO:0000259" key="5">
    <source>
        <dbReference type="PROSITE" id="PS50061"/>
    </source>
</evidence>
<feature type="region of interest" description="Disordered" evidence="4">
    <location>
        <begin position="225"/>
        <end position="367"/>
    </location>
</feature>
<dbReference type="GO" id="GO:0005634">
    <property type="term" value="C:nucleus"/>
    <property type="evidence" value="ECO:0007669"/>
    <property type="project" value="UniProtKB-SubCell"/>
</dbReference>
<dbReference type="PRINTS" id="PR00454">
    <property type="entry name" value="ETSDOMAIN"/>
</dbReference>
<dbReference type="GO" id="GO:0030154">
    <property type="term" value="P:cell differentiation"/>
    <property type="evidence" value="ECO:0007669"/>
    <property type="project" value="TreeGrafter"/>
</dbReference>
<evidence type="ECO:0000313" key="7">
    <source>
        <dbReference type="Proteomes" id="UP000472264"/>
    </source>
</evidence>
<feature type="region of interest" description="Disordered" evidence="4">
    <location>
        <begin position="440"/>
        <end position="484"/>
    </location>
</feature>
<dbReference type="PROSITE" id="PS00345">
    <property type="entry name" value="ETS_DOMAIN_1"/>
    <property type="match status" value="1"/>
</dbReference>
<dbReference type="PROSITE" id="PS00346">
    <property type="entry name" value="ETS_DOMAIN_2"/>
    <property type="match status" value="1"/>
</dbReference>
<comment type="similarity">
    <text evidence="1 3">Belongs to the ETS family.</text>
</comment>
<dbReference type="PROSITE" id="PS50061">
    <property type="entry name" value="ETS_DOMAIN_3"/>
    <property type="match status" value="1"/>
</dbReference>
<keyword evidence="7" id="KW-1185">Reference proteome</keyword>
<feature type="compositionally biased region" description="Low complexity" evidence="4">
    <location>
        <begin position="134"/>
        <end position="147"/>
    </location>
</feature>
<feature type="domain" description="ETS" evidence="5">
    <location>
        <begin position="14"/>
        <end position="94"/>
    </location>
</feature>
<keyword evidence="2 3" id="KW-0238">DNA-binding</keyword>
<evidence type="ECO:0000313" key="6">
    <source>
        <dbReference type="Ensembl" id="ENSENLP00000012067.1"/>
    </source>
</evidence>
<protein>
    <submittedName>
        <fullName evidence="6">ETS domain-containing protein Elk-1-like</fullName>
    </submittedName>
</protein>
<accession>A0A665TXW0</accession>
<dbReference type="PANTHER" id="PTHR11849:SF178">
    <property type="entry name" value="ETS DOMAIN-CONTAINING PROTEIN ELK-1"/>
    <property type="match status" value="1"/>
</dbReference>
<feature type="compositionally biased region" description="Pro residues" evidence="4">
    <location>
        <begin position="306"/>
        <end position="321"/>
    </location>
</feature>
<evidence type="ECO:0000256" key="1">
    <source>
        <dbReference type="ARBA" id="ARBA00005562"/>
    </source>
</evidence>
<sequence length="584" mass="62398">MEANPLINAMDPSITLWQFLLHLLEDQRQRHLISWTGEDGEFKLLDAEEVARLWGLRKNKHNMNYDKLSRALRYYYDKNIIKKVSGQKFVYRFVSQPDTSLSEGIRNGDEGQRRDNIDSNSQSKGLGSAASTCPSKSLSQRSSPSNPQKNSRNDYMKSGLYSTFTIQSLQSSPNPRPIKTELLLQQDPTSKVERTVREVCVLSESKSPSVGGAIDPALQVLVTQPSPCPTPALSPQIPAKSQSQNPPAPPLSDPPQIYLTGAGDSPPLLPLGPVGGGVSPIPTPHVPMGLQGQQQDDCGGVTNPTSFPPQPHPATHPPNPSPVFVIINPPPLQQQPQQVSMTTIPPPIAPPPSVPAPPHLPPPPIVIKEENLPSEEELLEMVSLEEKQVDQLPQLICGSGGPEPPLTIVESPSPPCMELTMQGGQQGAGVATEEDKNILRESCDPPVSSPPAVTPPVTSSIDVAPPKPKKPRGLELPSSPSLPPGLSLDKVNAAVNSLLAPGSVTNTLTPTVITSHALTPVLLTPSPLPSTIHFWSTLSPIAPRSPAKLSFQFPTNGSNQIHIPALSVDGLSTPVVLSPGPQKP</sequence>
<evidence type="ECO:0000256" key="2">
    <source>
        <dbReference type="ARBA" id="ARBA00023125"/>
    </source>
</evidence>
<dbReference type="Proteomes" id="UP000472264">
    <property type="component" value="Chromosome 7"/>
</dbReference>
<gene>
    <name evidence="6" type="primary">elk1</name>
</gene>
<dbReference type="FunFam" id="1.10.10.10:FF:000556">
    <property type="entry name" value="ELK1, member of ETS oncogene family"/>
    <property type="match status" value="1"/>
</dbReference>
<dbReference type="PANTHER" id="PTHR11849">
    <property type="entry name" value="ETS"/>
    <property type="match status" value="1"/>
</dbReference>
<feature type="compositionally biased region" description="Pro residues" evidence="4">
    <location>
        <begin position="344"/>
        <end position="365"/>
    </location>
</feature>
<dbReference type="SMART" id="SM00413">
    <property type="entry name" value="ETS"/>
    <property type="match status" value="1"/>
</dbReference>
<dbReference type="InterPro" id="IPR036388">
    <property type="entry name" value="WH-like_DNA-bd_sf"/>
</dbReference>
<proteinExistence type="inferred from homology"/>
<evidence type="ECO:0000256" key="3">
    <source>
        <dbReference type="RuleBase" id="RU004019"/>
    </source>
</evidence>
<feature type="compositionally biased region" description="Polar residues" evidence="4">
    <location>
        <begin position="118"/>
        <end position="133"/>
    </location>
</feature>
<dbReference type="InParanoid" id="A0A665TXW0"/>
<dbReference type="Ensembl" id="ENSENLT00000012575.1">
    <property type="protein sequence ID" value="ENSENLP00000012067.1"/>
    <property type="gene ID" value="ENSENLG00000005787.1"/>
</dbReference>
<dbReference type="InterPro" id="IPR036390">
    <property type="entry name" value="WH_DNA-bd_sf"/>
</dbReference>
<reference evidence="6" key="1">
    <citation type="submission" date="2021-04" db="EMBL/GenBank/DDBJ databases">
        <authorList>
            <consortium name="Wellcome Sanger Institute Data Sharing"/>
        </authorList>
    </citation>
    <scope>NUCLEOTIDE SEQUENCE [LARGE SCALE GENOMIC DNA]</scope>
</reference>
<reference evidence="6" key="2">
    <citation type="submission" date="2025-08" db="UniProtKB">
        <authorList>
            <consortium name="Ensembl"/>
        </authorList>
    </citation>
    <scope>IDENTIFICATION</scope>
</reference>
<dbReference type="Pfam" id="PF00178">
    <property type="entry name" value="Ets"/>
    <property type="match status" value="1"/>
</dbReference>
<comment type="subcellular location">
    <subcellularLocation>
        <location evidence="3">Nucleus</location>
    </subcellularLocation>
</comment>
<dbReference type="AlphaFoldDB" id="A0A665TXW0"/>